<dbReference type="RefSeq" id="WP_091182577.1">
    <property type="nucleotide sequence ID" value="NZ_FOMT01000001.1"/>
</dbReference>
<name>A0A1I1V3J9_9BACL</name>
<evidence type="ECO:0000259" key="3">
    <source>
        <dbReference type="PROSITE" id="PS51186"/>
    </source>
</evidence>
<dbReference type="EMBL" id="FOMT01000001">
    <property type="protein sequence ID" value="SFD77395.1"/>
    <property type="molecule type" value="Genomic_DNA"/>
</dbReference>
<evidence type="ECO:0000256" key="2">
    <source>
        <dbReference type="ARBA" id="ARBA00023315"/>
    </source>
</evidence>
<dbReference type="Proteomes" id="UP000198855">
    <property type="component" value="Unassembled WGS sequence"/>
</dbReference>
<dbReference type="PROSITE" id="PS51186">
    <property type="entry name" value="GNAT"/>
    <property type="match status" value="1"/>
</dbReference>
<keyword evidence="2" id="KW-0012">Acyltransferase</keyword>
<sequence>MKVTITLVNTADEIEEAARLAGQIWREYYVSIITIEQIDYMVDKFQSIAAITDQIEHQGYEYYLLRHDGTAVGYLSVREDNGKLFLSKFYVAKEHRGHGYASEAMAFIEHLCKDRGLSHIWLTVNRDNESSIAVYEKKGFLNVREQVADIGNGYVMDDFIMEKEITAQT</sequence>
<accession>A0A1I1V3J9</accession>
<dbReference type="OrthoDB" id="9773249at2"/>
<proteinExistence type="predicted"/>
<reference evidence="5" key="1">
    <citation type="submission" date="2016-10" db="EMBL/GenBank/DDBJ databases">
        <authorList>
            <person name="Varghese N."/>
            <person name="Submissions S."/>
        </authorList>
    </citation>
    <scope>NUCLEOTIDE SEQUENCE [LARGE SCALE GENOMIC DNA]</scope>
    <source>
        <strain evidence="5">CGMCC 1.10784</strain>
    </source>
</reference>
<dbReference type="Pfam" id="PF00583">
    <property type="entry name" value="Acetyltransf_1"/>
    <property type="match status" value="1"/>
</dbReference>
<dbReference type="InterPro" id="IPR016181">
    <property type="entry name" value="Acyl_CoA_acyltransferase"/>
</dbReference>
<dbReference type="CDD" id="cd04301">
    <property type="entry name" value="NAT_SF"/>
    <property type="match status" value="1"/>
</dbReference>
<evidence type="ECO:0000313" key="4">
    <source>
        <dbReference type="EMBL" id="SFD77395.1"/>
    </source>
</evidence>
<dbReference type="InterPro" id="IPR000182">
    <property type="entry name" value="GNAT_dom"/>
</dbReference>
<dbReference type="GO" id="GO:0016747">
    <property type="term" value="F:acyltransferase activity, transferring groups other than amino-acyl groups"/>
    <property type="evidence" value="ECO:0007669"/>
    <property type="project" value="InterPro"/>
</dbReference>
<dbReference type="SUPFAM" id="SSF55729">
    <property type="entry name" value="Acyl-CoA N-acyltransferases (Nat)"/>
    <property type="match status" value="1"/>
</dbReference>
<keyword evidence="5" id="KW-1185">Reference proteome</keyword>
<evidence type="ECO:0000313" key="5">
    <source>
        <dbReference type="Proteomes" id="UP000198855"/>
    </source>
</evidence>
<dbReference type="InterPro" id="IPR050680">
    <property type="entry name" value="YpeA/RimI_acetyltransf"/>
</dbReference>
<dbReference type="Gene3D" id="3.40.630.30">
    <property type="match status" value="1"/>
</dbReference>
<dbReference type="STRING" id="1045775.SAMN05216378_1370"/>
<gene>
    <name evidence="4" type="ORF">SAMN05216378_1370</name>
</gene>
<evidence type="ECO:0000256" key="1">
    <source>
        <dbReference type="ARBA" id="ARBA00022679"/>
    </source>
</evidence>
<feature type="domain" description="N-acetyltransferase" evidence="3">
    <location>
        <begin position="23"/>
        <end position="166"/>
    </location>
</feature>
<protein>
    <submittedName>
        <fullName evidence="4">Acetyltransferase (GNAT) domain-containing protein</fullName>
    </submittedName>
</protein>
<dbReference type="PANTHER" id="PTHR43420">
    <property type="entry name" value="ACETYLTRANSFERASE"/>
    <property type="match status" value="1"/>
</dbReference>
<organism evidence="4 5">
    <name type="scientific">Paenibacillus catalpae</name>
    <dbReference type="NCBI Taxonomy" id="1045775"/>
    <lineage>
        <taxon>Bacteria</taxon>
        <taxon>Bacillati</taxon>
        <taxon>Bacillota</taxon>
        <taxon>Bacilli</taxon>
        <taxon>Bacillales</taxon>
        <taxon>Paenibacillaceae</taxon>
        <taxon>Paenibacillus</taxon>
    </lineage>
</organism>
<dbReference type="AlphaFoldDB" id="A0A1I1V3J9"/>
<keyword evidence="1 4" id="KW-0808">Transferase</keyword>